<dbReference type="Ensembl" id="ENSHHUT00000030953.1">
    <property type="protein sequence ID" value="ENSHHUP00000029719.1"/>
    <property type="gene ID" value="ENSHHUG00000018936.1"/>
</dbReference>
<sequence>MLSITSYEPFNQRVNGTLIDHSGVELKLAGTYKREESQLLLQVHQIRGPVEIFVNKFKMDNWALDGHVSKPPGSF</sequence>
<proteinExistence type="predicted"/>
<protein>
    <submittedName>
        <fullName evidence="1">Uncharacterized protein</fullName>
    </submittedName>
</protein>
<reference evidence="1" key="2">
    <citation type="submission" date="2025-08" db="UniProtKB">
        <authorList>
            <consortium name="Ensembl"/>
        </authorList>
    </citation>
    <scope>IDENTIFICATION</scope>
</reference>
<name>A0A4W5LVI6_9TELE</name>
<dbReference type="AlphaFoldDB" id="A0A4W5LVI6"/>
<keyword evidence="2" id="KW-1185">Reference proteome</keyword>
<dbReference type="GeneTree" id="ENSGT00940000161110"/>
<organism evidence="1 2">
    <name type="scientific">Hucho hucho</name>
    <name type="common">huchen</name>
    <dbReference type="NCBI Taxonomy" id="62062"/>
    <lineage>
        <taxon>Eukaryota</taxon>
        <taxon>Metazoa</taxon>
        <taxon>Chordata</taxon>
        <taxon>Craniata</taxon>
        <taxon>Vertebrata</taxon>
        <taxon>Euteleostomi</taxon>
        <taxon>Actinopterygii</taxon>
        <taxon>Neopterygii</taxon>
        <taxon>Teleostei</taxon>
        <taxon>Protacanthopterygii</taxon>
        <taxon>Salmoniformes</taxon>
        <taxon>Salmonidae</taxon>
        <taxon>Salmoninae</taxon>
        <taxon>Hucho</taxon>
    </lineage>
</organism>
<evidence type="ECO:0000313" key="1">
    <source>
        <dbReference type="Ensembl" id="ENSHHUP00000029719.1"/>
    </source>
</evidence>
<evidence type="ECO:0000313" key="2">
    <source>
        <dbReference type="Proteomes" id="UP000314982"/>
    </source>
</evidence>
<reference evidence="2" key="1">
    <citation type="submission" date="2018-06" db="EMBL/GenBank/DDBJ databases">
        <title>Genome assembly of Danube salmon.</title>
        <authorList>
            <person name="Macqueen D.J."/>
            <person name="Gundappa M.K."/>
        </authorList>
    </citation>
    <scope>NUCLEOTIDE SEQUENCE [LARGE SCALE GENOMIC DNA]</scope>
</reference>
<reference evidence="1" key="3">
    <citation type="submission" date="2025-09" db="UniProtKB">
        <authorList>
            <consortium name="Ensembl"/>
        </authorList>
    </citation>
    <scope>IDENTIFICATION</scope>
</reference>
<dbReference type="Proteomes" id="UP000314982">
    <property type="component" value="Unassembled WGS sequence"/>
</dbReference>
<accession>A0A4W5LVI6</accession>